<protein>
    <submittedName>
        <fullName evidence="1">Fibronectin type III domain-containing protein</fullName>
    </submittedName>
</protein>
<dbReference type="RefSeq" id="WP_132317812.1">
    <property type="nucleotide sequence ID" value="NZ_SMKR01000024.1"/>
</dbReference>
<keyword evidence="2" id="KW-1185">Reference proteome</keyword>
<comment type="caution">
    <text evidence="1">The sequence shown here is derived from an EMBL/GenBank/DDBJ whole genome shotgun (WGS) entry which is preliminary data.</text>
</comment>
<accession>A0A4R4XCM1</accession>
<dbReference type="InterPro" id="IPR011044">
    <property type="entry name" value="Quino_amine_DH_bsu"/>
</dbReference>
<dbReference type="AlphaFoldDB" id="A0A4R4XCM1"/>
<sequence length="505" mass="52463">MKKAVLAVVTAAAVAAAALVPSGRPVEAATPGFGSAVSAVKQTTWQTNASVNALAIAGDTVFAGGLFTRIRQPGKPVGQGDAARTYLAAFDRATGAPTRFAPKLNGPVWSIATSPDGRWVVIGGDFTAVDGQPRKRIAMFSVATGRLVAGWHPAVNYRVAALAISGTTVYLGGAFGRVDNKARNRLAAVALTTGALQPWNPDADDDVHALELSADGSRVFVGGGFETLQGEEHHALAMVNTTTGAAFPMPAAAAIPRKTDECDSRVKDIDVLGVKVFVANAGSGIGCYDGVLAADATSGKLLWQSKCLGATEAVKAIGNWVYKGSHAHDCSRDGGFPGKTGMHHLLVYSALNGKLGPWYPNTDAGGETLVGPLAFASGGNDLWAGGDFTEVNGVPQQGLTRFTNAPGGARPGRPAAPKVSSTRVHRTTVTFPTVVDPDNISLTYSLYRGGTKVGSWTRNSYSWTKPVITTFADAGLTSGQPVDYRVQVTDGRNTRMSAKATVKVR</sequence>
<dbReference type="SUPFAM" id="SSF50969">
    <property type="entry name" value="YVTN repeat-like/Quinoprotein amine dehydrogenase"/>
    <property type="match status" value="1"/>
</dbReference>
<dbReference type="Gene3D" id="2.130.10.10">
    <property type="entry name" value="YVTN repeat-like/Quinoprotein amine dehydrogenase"/>
    <property type="match status" value="1"/>
</dbReference>
<dbReference type="Proteomes" id="UP000295172">
    <property type="component" value="Unassembled WGS sequence"/>
</dbReference>
<proteinExistence type="predicted"/>
<dbReference type="OrthoDB" id="9802683at2"/>
<reference evidence="1 2" key="1">
    <citation type="submission" date="2019-02" db="EMBL/GenBank/DDBJ databases">
        <title>Draft genome sequences of novel Actinobacteria.</title>
        <authorList>
            <person name="Sahin N."/>
            <person name="Ay H."/>
            <person name="Saygin H."/>
        </authorList>
    </citation>
    <scope>NUCLEOTIDE SEQUENCE [LARGE SCALE GENOMIC DNA]</scope>
    <source>
        <strain evidence="1 2">16K104</strain>
    </source>
</reference>
<dbReference type="EMBL" id="SMKR01000024">
    <property type="protein sequence ID" value="TDD28182.1"/>
    <property type="molecule type" value="Genomic_DNA"/>
</dbReference>
<dbReference type="SUPFAM" id="SSF50998">
    <property type="entry name" value="Quinoprotein alcohol dehydrogenase-like"/>
    <property type="match status" value="1"/>
</dbReference>
<name>A0A4R4XCM1_9ACTN</name>
<dbReference type="InterPro" id="IPR015943">
    <property type="entry name" value="WD40/YVTN_repeat-like_dom_sf"/>
</dbReference>
<gene>
    <name evidence="1" type="ORF">E1218_07910</name>
</gene>
<organism evidence="1 2">
    <name type="scientific">Kribbella turkmenica</name>
    <dbReference type="NCBI Taxonomy" id="2530375"/>
    <lineage>
        <taxon>Bacteria</taxon>
        <taxon>Bacillati</taxon>
        <taxon>Actinomycetota</taxon>
        <taxon>Actinomycetes</taxon>
        <taxon>Propionibacteriales</taxon>
        <taxon>Kribbellaceae</taxon>
        <taxon>Kribbella</taxon>
    </lineage>
</organism>
<dbReference type="InterPro" id="IPR011047">
    <property type="entry name" value="Quinoprotein_ADH-like_sf"/>
</dbReference>
<evidence type="ECO:0000313" key="2">
    <source>
        <dbReference type="Proteomes" id="UP000295172"/>
    </source>
</evidence>
<evidence type="ECO:0000313" key="1">
    <source>
        <dbReference type="EMBL" id="TDD28182.1"/>
    </source>
</evidence>